<reference evidence="2" key="1">
    <citation type="journal article" date="2019" name="Int. J. Syst. Evol. Microbiol.">
        <title>The Global Catalogue of Microorganisms (GCM) 10K type strain sequencing project: providing services to taxonomists for standard genome sequencing and annotation.</title>
        <authorList>
            <consortium name="The Broad Institute Genomics Platform"/>
            <consortium name="The Broad Institute Genome Sequencing Center for Infectious Disease"/>
            <person name="Wu L."/>
            <person name="Ma J."/>
        </authorList>
    </citation>
    <scope>NUCLEOTIDE SEQUENCE [LARGE SCALE GENOMIC DNA]</scope>
    <source>
        <strain evidence="2">JCM 15976</strain>
    </source>
</reference>
<evidence type="ECO:0000313" key="1">
    <source>
        <dbReference type="EMBL" id="GAA0744371.1"/>
    </source>
</evidence>
<accession>A0ABP3UX78</accession>
<evidence type="ECO:0008006" key="3">
    <source>
        <dbReference type="Google" id="ProtNLM"/>
    </source>
</evidence>
<keyword evidence="2" id="KW-1185">Reference proteome</keyword>
<dbReference type="PROSITE" id="PS51257">
    <property type="entry name" value="PROKAR_LIPOPROTEIN"/>
    <property type="match status" value="1"/>
</dbReference>
<dbReference type="EMBL" id="BAAAGF010000002">
    <property type="protein sequence ID" value="GAA0744371.1"/>
    <property type="molecule type" value="Genomic_DNA"/>
</dbReference>
<name>A0ABP3UX78_9FLAO</name>
<gene>
    <name evidence="1" type="ORF">GCM10009431_18440</name>
</gene>
<protein>
    <recommendedName>
        <fullName evidence="3">Lipoprotein</fullName>
    </recommendedName>
</protein>
<evidence type="ECO:0000313" key="2">
    <source>
        <dbReference type="Proteomes" id="UP001500736"/>
    </source>
</evidence>
<dbReference type="Proteomes" id="UP001500736">
    <property type="component" value="Unassembled WGS sequence"/>
</dbReference>
<organism evidence="1 2">
    <name type="scientific">Gaetbulibacter jejuensis</name>
    <dbReference type="NCBI Taxonomy" id="584607"/>
    <lineage>
        <taxon>Bacteria</taxon>
        <taxon>Pseudomonadati</taxon>
        <taxon>Bacteroidota</taxon>
        <taxon>Flavobacteriia</taxon>
        <taxon>Flavobacteriales</taxon>
        <taxon>Flavobacteriaceae</taxon>
        <taxon>Gaetbulibacter</taxon>
    </lineage>
</organism>
<dbReference type="RefSeq" id="WP_343797689.1">
    <property type="nucleotide sequence ID" value="NZ_BAAAGF010000002.1"/>
</dbReference>
<comment type="caution">
    <text evidence="1">The sequence shown here is derived from an EMBL/GenBank/DDBJ whole genome shotgun (WGS) entry which is preliminary data.</text>
</comment>
<proteinExistence type="predicted"/>
<sequence length="187" mass="21972">MKYYYLFAVLLCVAFSSCDGRKSHKESLEESVSKFKLKDSNLDIITYYPKQYTEVATDTILSNTFQIKIKNYSLMDNNVIITTSSQENRNKIEYHRVFESEIIVFNKSEKILETTINAEIFKQQSTINSFWDNATLEHVWVNQESSNDDTVNLEISFINPKDKARKLYQMSIDKLGKYNTFLRDEHI</sequence>